<evidence type="ECO:0000256" key="5">
    <source>
        <dbReference type="SAM" id="Phobius"/>
    </source>
</evidence>
<evidence type="ECO:0000313" key="8">
    <source>
        <dbReference type="Proteomes" id="UP000672027"/>
    </source>
</evidence>
<reference evidence="7 8" key="1">
    <citation type="submission" date="2021-04" db="EMBL/GenBank/DDBJ databases">
        <title>Genomics, taxonomy and metabolism of representatives of sulfur bacteria of the genus Thiothrix: Thiothrix fructosivorans QT, Thiothrix unzii A1T and three new species, Thiothrix subterranea sp. nov., Thiothrix litoralis sp. nov. and 'Candidatus Thiothrix anitrata' sp. nov.</title>
        <authorList>
            <person name="Ravin N.V."/>
            <person name="Smolyakov D."/>
            <person name="Rudenko T.S."/>
            <person name="Mardanov A.V."/>
            <person name="Beletsky A.V."/>
            <person name="Markov N.D."/>
            <person name="Fomenkov A.I."/>
            <person name="Roberts R.J."/>
            <person name="Karnachuk O.V."/>
            <person name="Novikov A."/>
            <person name="Grabovich M.Y."/>
        </authorList>
    </citation>
    <scope>NUCLEOTIDE SEQUENCE [LARGE SCALE GENOMIC DNA]</scope>
    <source>
        <strain evidence="7 8">A52</strain>
    </source>
</reference>
<feature type="transmembrane region" description="Helical" evidence="5">
    <location>
        <begin position="20"/>
        <end position="40"/>
    </location>
</feature>
<protein>
    <submittedName>
        <fullName evidence="7">Sterol desaturase family protein</fullName>
    </submittedName>
</protein>
<name>A0ABX7X834_9GAMM</name>
<comment type="subcellular location">
    <subcellularLocation>
        <location evidence="1">Membrane</location>
    </subcellularLocation>
</comment>
<keyword evidence="3 5" id="KW-1133">Transmembrane helix</keyword>
<feature type="domain" description="Fatty acid hydroxylase" evidence="6">
    <location>
        <begin position="111"/>
        <end position="242"/>
    </location>
</feature>
<evidence type="ECO:0000256" key="2">
    <source>
        <dbReference type="ARBA" id="ARBA00022692"/>
    </source>
</evidence>
<evidence type="ECO:0000256" key="4">
    <source>
        <dbReference type="ARBA" id="ARBA00023136"/>
    </source>
</evidence>
<proteinExistence type="predicted"/>
<gene>
    <name evidence="7" type="ORF">J8380_05735</name>
</gene>
<evidence type="ECO:0000256" key="1">
    <source>
        <dbReference type="ARBA" id="ARBA00004370"/>
    </source>
</evidence>
<dbReference type="InterPro" id="IPR006694">
    <property type="entry name" value="Fatty_acid_hydroxylase"/>
</dbReference>
<feature type="transmembrane region" description="Helical" evidence="5">
    <location>
        <begin position="97"/>
        <end position="117"/>
    </location>
</feature>
<dbReference type="Pfam" id="PF04116">
    <property type="entry name" value="FA_hydroxylase"/>
    <property type="match status" value="1"/>
</dbReference>
<organism evidence="7 8">
    <name type="scientific">Candidatus Thiothrix anitrata</name>
    <dbReference type="NCBI Taxonomy" id="2823902"/>
    <lineage>
        <taxon>Bacteria</taxon>
        <taxon>Pseudomonadati</taxon>
        <taxon>Pseudomonadota</taxon>
        <taxon>Gammaproteobacteria</taxon>
        <taxon>Thiotrichales</taxon>
        <taxon>Thiotrichaceae</taxon>
        <taxon>Thiothrix</taxon>
    </lineage>
</organism>
<sequence length="245" mass="27841">MMLAFDQWLYVQLAQLHVWEVYLLAVLAFSGLYFGSAGLMQGVIRWAQRRQVGAVVTSSLPRSGQVREEIRHSLLSIQVFALQGVGLWWLLQHGYLSAAPLTSTTAWVLQVVVLFAFNEVHFYLAHRGLHHPWWLRRVHGVHHRSRIPTPYATYAFHWGEAALLGSVMPLALLVYPFALSSLLALPLLSIVINVQGHCNYTLFPGARRGALRGYVQHHQAHHEKLRGNFGFALPWLDRWLGTALR</sequence>
<evidence type="ECO:0000259" key="6">
    <source>
        <dbReference type="Pfam" id="PF04116"/>
    </source>
</evidence>
<dbReference type="Proteomes" id="UP000672027">
    <property type="component" value="Chromosome"/>
</dbReference>
<dbReference type="InterPro" id="IPR050307">
    <property type="entry name" value="Sterol_Desaturase_Related"/>
</dbReference>
<dbReference type="EMBL" id="CP072800">
    <property type="protein sequence ID" value="QTR51059.1"/>
    <property type="molecule type" value="Genomic_DNA"/>
</dbReference>
<keyword evidence="4 5" id="KW-0472">Membrane</keyword>
<keyword evidence="2 5" id="KW-0812">Transmembrane</keyword>
<feature type="transmembrane region" description="Helical" evidence="5">
    <location>
        <begin position="170"/>
        <end position="192"/>
    </location>
</feature>
<dbReference type="PANTHER" id="PTHR11863">
    <property type="entry name" value="STEROL DESATURASE"/>
    <property type="match status" value="1"/>
</dbReference>
<keyword evidence="8" id="KW-1185">Reference proteome</keyword>
<evidence type="ECO:0000256" key="3">
    <source>
        <dbReference type="ARBA" id="ARBA00022989"/>
    </source>
</evidence>
<evidence type="ECO:0000313" key="7">
    <source>
        <dbReference type="EMBL" id="QTR51059.1"/>
    </source>
</evidence>
<accession>A0ABX7X834</accession>